<dbReference type="PATRIC" id="fig|1618608.3.peg.451"/>
<comment type="caution">
    <text evidence="3">The sequence shown here is derived from an EMBL/GenBank/DDBJ whole genome shotgun (WGS) entry which is preliminary data.</text>
</comment>
<dbReference type="Pfam" id="PF09851">
    <property type="entry name" value="SHOCT"/>
    <property type="match status" value="1"/>
</dbReference>
<name>A0A0G1YZW9_9BACT</name>
<reference evidence="3 4" key="1">
    <citation type="journal article" date="2015" name="Nature">
        <title>rRNA introns, odd ribosomes, and small enigmatic genomes across a large radiation of phyla.</title>
        <authorList>
            <person name="Brown C.T."/>
            <person name="Hug L.A."/>
            <person name="Thomas B.C."/>
            <person name="Sharon I."/>
            <person name="Castelle C.J."/>
            <person name="Singh A."/>
            <person name="Wilkins M.J."/>
            <person name="Williams K.H."/>
            <person name="Banfield J.F."/>
        </authorList>
    </citation>
    <scope>NUCLEOTIDE SEQUENCE [LARGE SCALE GENOMIC DNA]</scope>
</reference>
<gene>
    <name evidence="3" type="ORF">UY61_C0029G0005</name>
</gene>
<dbReference type="Proteomes" id="UP000034201">
    <property type="component" value="Unassembled WGS sequence"/>
</dbReference>
<feature type="transmembrane region" description="Helical" evidence="1">
    <location>
        <begin position="45"/>
        <end position="67"/>
    </location>
</feature>
<accession>A0A0G1YZW9</accession>
<dbReference type="EMBL" id="LCQQ01000029">
    <property type="protein sequence ID" value="KKW20567.1"/>
    <property type="molecule type" value="Genomic_DNA"/>
</dbReference>
<proteinExistence type="predicted"/>
<keyword evidence="1" id="KW-0472">Membrane</keyword>
<keyword evidence="1" id="KW-0812">Transmembrane</keyword>
<dbReference type="InterPro" id="IPR018649">
    <property type="entry name" value="SHOCT"/>
</dbReference>
<feature type="transmembrane region" description="Helical" evidence="1">
    <location>
        <begin position="204"/>
        <end position="229"/>
    </location>
</feature>
<keyword evidence="1" id="KW-1133">Transmembrane helix</keyword>
<evidence type="ECO:0000313" key="4">
    <source>
        <dbReference type="Proteomes" id="UP000034201"/>
    </source>
</evidence>
<evidence type="ECO:0000313" key="3">
    <source>
        <dbReference type="EMBL" id="KKW20567.1"/>
    </source>
</evidence>
<feature type="domain" description="SHOCT" evidence="2">
    <location>
        <begin position="242"/>
        <end position="267"/>
    </location>
</feature>
<organism evidence="3 4">
    <name type="scientific">Candidatus Adlerbacteria bacterium GW2011_GWC1_50_9</name>
    <dbReference type="NCBI Taxonomy" id="1618608"/>
    <lineage>
        <taxon>Bacteria</taxon>
        <taxon>Candidatus Adleribacteriota</taxon>
    </lineage>
</organism>
<sequence>MKKFIHAPEDHGFTSGLMVFGAGFRSTVKPAGLDRNREKSWACPWSFIFSVIGIVGLSLVMSGAVFAQGMMTGVTTTDDHTAREEAEGKIVWEKLQAKEISCTDVSDENFGTLGEYFMGVMMGDSHASMNAMMIQMHGEEWEEQTHIVMGKRFSGCDASAAFPGGSDGGMPMTYMMTGGWSSPFGFNQMYDNSMMNFGFTPFGWFGWIFMIMWWALIIAGIVALIKWLAGQSRRGRDNEKSPLDILKERYAKGEIDKKEFEEKKKDLIG</sequence>
<dbReference type="AlphaFoldDB" id="A0A0G1YZW9"/>
<protein>
    <recommendedName>
        <fullName evidence="2">SHOCT domain-containing protein</fullName>
    </recommendedName>
</protein>
<evidence type="ECO:0000259" key="2">
    <source>
        <dbReference type="Pfam" id="PF09851"/>
    </source>
</evidence>
<evidence type="ECO:0000256" key="1">
    <source>
        <dbReference type="SAM" id="Phobius"/>
    </source>
</evidence>